<keyword evidence="2" id="KW-1185">Reference proteome</keyword>
<accession>S9TFC3</accession>
<dbReference type="EMBL" id="ATMH01010901">
    <property type="protein sequence ID" value="EPY16772.1"/>
    <property type="molecule type" value="Genomic_DNA"/>
</dbReference>
<organism evidence="1 2">
    <name type="scientific">Strigomonas culicis</name>
    <dbReference type="NCBI Taxonomy" id="28005"/>
    <lineage>
        <taxon>Eukaryota</taxon>
        <taxon>Discoba</taxon>
        <taxon>Euglenozoa</taxon>
        <taxon>Kinetoplastea</taxon>
        <taxon>Metakinetoplastina</taxon>
        <taxon>Trypanosomatida</taxon>
        <taxon>Trypanosomatidae</taxon>
        <taxon>Strigomonadinae</taxon>
        <taxon>Strigomonas</taxon>
    </lineage>
</organism>
<reference evidence="1 2" key="1">
    <citation type="journal article" date="2013" name="PLoS ONE">
        <title>Predicting the Proteins of Angomonas deanei, Strigomonas culicis and Their Respective Endosymbionts Reveals New Aspects of the Trypanosomatidae Family.</title>
        <authorList>
            <person name="Motta M.C."/>
            <person name="Martins A.C."/>
            <person name="de Souza S.S."/>
            <person name="Catta-Preta C.M."/>
            <person name="Silva R."/>
            <person name="Klein C.C."/>
            <person name="de Almeida L.G."/>
            <person name="de Lima Cunha O."/>
            <person name="Ciapina L.P."/>
            <person name="Brocchi M."/>
            <person name="Colabardini A.C."/>
            <person name="de Araujo Lima B."/>
            <person name="Machado C.R."/>
            <person name="de Almeida Soares C.M."/>
            <person name="Probst C.M."/>
            <person name="de Menezes C.B."/>
            <person name="Thompson C.E."/>
            <person name="Bartholomeu D.C."/>
            <person name="Gradia D.F."/>
            <person name="Pavoni D.P."/>
            <person name="Grisard E.C."/>
            <person name="Fantinatti-Garboggini F."/>
            <person name="Marchini F.K."/>
            <person name="Rodrigues-Luiz G.F."/>
            <person name="Wagner G."/>
            <person name="Goldman G.H."/>
            <person name="Fietto J.L."/>
            <person name="Elias M.C."/>
            <person name="Goldman M.H."/>
            <person name="Sagot M.F."/>
            <person name="Pereira M."/>
            <person name="Stoco P.H."/>
            <person name="de Mendonca-Neto R.P."/>
            <person name="Teixeira S.M."/>
            <person name="Maciel T.E."/>
            <person name="de Oliveira Mendes T.A."/>
            <person name="Urmenyi T.P."/>
            <person name="de Souza W."/>
            <person name="Schenkman S."/>
            <person name="de Vasconcelos A.T."/>
        </authorList>
    </citation>
    <scope>NUCLEOTIDE SEQUENCE [LARGE SCALE GENOMIC DNA]</scope>
</reference>
<evidence type="ECO:0000313" key="2">
    <source>
        <dbReference type="Proteomes" id="UP000015354"/>
    </source>
</evidence>
<name>S9TFC3_9TRYP</name>
<comment type="caution">
    <text evidence="1">The sequence shown here is derived from an EMBL/GenBank/DDBJ whole genome shotgun (WGS) entry which is preliminary data.</text>
</comment>
<dbReference type="AlphaFoldDB" id="S9TFC3"/>
<dbReference type="InterPro" id="IPR032675">
    <property type="entry name" value="LRR_dom_sf"/>
</dbReference>
<sequence>MALDAAADAWVHAYIAEYVRDGGRDCCFKVKSPLGGPCRAKRPLARISSDAPTAGDAVDDRAVPLPAGRVLLLYEREIARACSERECARIAFERTDALECRHLHLTAADVDGCSADAGTSHSGVSLTHFLFSPVLPWGGRVAANLVTLDVEQNALGDRGVRELCAHVLPRTRGLRRLLLASNHIQPAGLAHLCTYLLAKAENGRALPQLATLGLTNNTFGTAASPQASPGEEGLPPSPSPAASLAKVLLLYRDTMRRIHLNHVGFDTRDVVTLLGTLFGSGDSATGDPVFPNLETIYLKQNASVDPLKVDESLGTAASSHEQRSFLAKYILL</sequence>
<dbReference type="SUPFAM" id="SSF52047">
    <property type="entry name" value="RNI-like"/>
    <property type="match status" value="1"/>
</dbReference>
<protein>
    <submittedName>
        <fullName evidence="1">Uncharacterized protein</fullName>
    </submittedName>
</protein>
<gene>
    <name evidence="1" type="ORF">STCU_11006</name>
</gene>
<dbReference type="Gene3D" id="3.80.10.10">
    <property type="entry name" value="Ribonuclease Inhibitor"/>
    <property type="match status" value="1"/>
</dbReference>
<dbReference type="SMART" id="SM00368">
    <property type="entry name" value="LRR_RI"/>
    <property type="match status" value="3"/>
</dbReference>
<proteinExistence type="predicted"/>
<evidence type="ECO:0000313" key="1">
    <source>
        <dbReference type="EMBL" id="EPY16772.1"/>
    </source>
</evidence>
<dbReference type="Proteomes" id="UP000015354">
    <property type="component" value="Unassembled WGS sequence"/>
</dbReference>